<feature type="compositionally biased region" description="Basic and acidic residues" evidence="3">
    <location>
        <begin position="97"/>
        <end position="111"/>
    </location>
</feature>
<evidence type="ECO:0000256" key="2">
    <source>
        <dbReference type="ARBA" id="ARBA00023242"/>
    </source>
</evidence>
<dbReference type="InterPro" id="IPR023780">
    <property type="entry name" value="Chromo_domain"/>
</dbReference>
<evidence type="ECO:0000313" key="6">
    <source>
        <dbReference type="Proteomes" id="UP000494206"/>
    </source>
</evidence>
<dbReference type="PROSITE" id="PS50013">
    <property type="entry name" value="CHROMO_2"/>
    <property type="match status" value="1"/>
</dbReference>
<dbReference type="InterPro" id="IPR016197">
    <property type="entry name" value="Chromo-like_dom_sf"/>
</dbReference>
<evidence type="ECO:0000313" key="5">
    <source>
        <dbReference type="EMBL" id="CAB3404264.1"/>
    </source>
</evidence>
<organism evidence="5 6">
    <name type="scientific">Caenorhabditis bovis</name>
    <dbReference type="NCBI Taxonomy" id="2654633"/>
    <lineage>
        <taxon>Eukaryota</taxon>
        <taxon>Metazoa</taxon>
        <taxon>Ecdysozoa</taxon>
        <taxon>Nematoda</taxon>
        <taxon>Chromadorea</taxon>
        <taxon>Rhabditida</taxon>
        <taxon>Rhabditina</taxon>
        <taxon>Rhabditomorpha</taxon>
        <taxon>Rhabditoidea</taxon>
        <taxon>Rhabditidae</taxon>
        <taxon>Peloderinae</taxon>
        <taxon>Caenorhabditis</taxon>
    </lineage>
</organism>
<keyword evidence="2" id="KW-0539">Nucleus</keyword>
<accession>A0A8S1EKC0</accession>
<dbReference type="Proteomes" id="UP000494206">
    <property type="component" value="Unassembled WGS sequence"/>
</dbReference>
<sequence>MSSIEATPTEGAENNEEQEIKIPTAGEGKSEEVYEIKEIVEYMLSRKVLQFLQVRWEGYGPEEDSWEPEEDLRECASDIVDEFIRGRSAKERKAIEDFKKKAAEKKKEGVSRRGRKSKSSEAKTPSKVEYRDDDDDEDESDEEKVPKKKTRKSRAQEESDYSDSNETTPMRPRRKATGGPSSSTRRKKQEEKSSVLTKAAVKSYCTPSTAKKAALRHRHTFLGDLSDSSDDEKEYAAMSFDDEIRAKVKSVKKKMGNEISATDETPITKSASRQPMNGESSSWIVEGIAQKKSANDNSKIVLLKNNATGEKKVLSDKEAYALAGWNFCEYLLDRCFF</sequence>
<comment type="caution">
    <text evidence="5">The sequence shown here is derived from an EMBL/GenBank/DDBJ whole genome shotgun (WGS) entry which is preliminary data.</text>
</comment>
<dbReference type="EMBL" id="CADEPM010000004">
    <property type="protein sequence ID" value="CAB3404264.1"/>
    <property type="molecule type" value="Genomic_DNA"/>
</dbReference>
<gene>
    <name evidence="5" type="ORF">CBOVIS_LOCUS6632</name>
</gene>
<evidence type="ECO:0000259" key="4">
    <source>
        <dbReference type="PROSITE" id="PS50013"/>
    </source>
</evidence>
<feature type="region of interest" description="Disordered" evidence="3">
    <location>
        <begin position="97"/>
        <end position="216"/>
    </location>
</feature>
<feature type="region of interest" description="Disordered" evidence="3">
    <location>
        <begin position="1"/>
        <end position="29"/>
    </location>
</feature>
<reference evidence="5 6" key="1">
    <citation type="submission" date="2020-04" db="EMBL/GenBank/DDBJ databases">
        <authorList>
            <person name="Laetsch R D."/>
            <person name="Stevens L."/>
            <person name="Kumar S."/>
            <person name="Blaxter L. M."/>
        </authorList>
    </citation>
    <scope>NUCLEOTIDE SEQUENCE [LARGE SCALE GENOMIC DNA]</scope>
</reference>
<feature type="domain" description="Chromo" evidence="4">
    <location>
        <begin position="34"/>
        <end position="95"/>
    </location>
</feature>
<evidence type="ECO:0000256" key="1">
    <source>
        <dbReference type="ARBA" id="ARBA00004123"/>
    </source>
</evidence>
<evidence type="ECO:0000256" key="3">
    <source>
        <dbReference type="SAM" id="MobiDB-lite"/>
    </source>
</evidence>
<dbReference type="SUPFAM" id="SSF54160">
    <property type="entry name" value="Chromo domain-like"/>
    <property type="match status" value="1"/>
</dbReference>
<dbReference type="Gene3D" id="2.40.50.40">
    <property type="match status" value="1"/>
</dbReference>
<dbReference type="InterPro" id="IPR023779">
    <property type="entry name" value="Chromodomain_CS"/>
</dbReference>
<dbReference type="Pfam" id="PF00385">
    <property type="entry name" value="Chromo"/>
    <property type="match status" value="1"/>
</dbReference>
<feature type="region of interest" description="Disordered" evidence="3">
    <location>
        <begin position="253"/>
        <end position="279"/>
    </location>
</feature>
<dbReference type="CDD" id="cd00024">
    <property type="entry name" value="CD_CSD"/>
    <property type="match status" value="1"/>
</dbReference>
<feature type="compositionally biased region" description="Basic and acidic residues" evidence="3">
    <location>
        <begin position="118"/>
        <end position="130"/>
    </location>
</feature>
<comment type="subcellular location">
    <subcellularLocation>
        <location evidence="1">Nucleus</location>
    </subcellularLocation>
</comment>
<keyword evidence="6" id="KW-1185">Reference proteome</keyword>
<dbReference type="OrthoDB" id="5843976at2759"/>
<protein>
    <recommendedName>
        <fullName evidence="4">Chromo domain-containing protein</fullName>
    </recommendedName>
</protein>
<proteinExistence type="predicted"/>
<dbReference type="PROSITE" id="PS00598">
    <property type="entry name" value="CHROMO_1"/>
    <property type="match status" value="1"/>
</dbReference>
<dbReference type="AlphaFoldDB" id="A0A8S1EKC0"/>
<dbReference type="SMART" id="SM00298">
    <property type="entry name" value="CHROMO"/>
    <property type="match status" value="1"/>
</dbReference>
<feature type="compositionally biased region" description="Polar residues" evidence="3">
    <location>
        <begin position="259"/>
        <end position="279"/>
    </location>
</feature>
<dbReference type="GO" id="GO:0005634">
    <property type="term" value="C:nucleus"/>
    <property type="evidence" value="ECO:0007669"/>
    <property type="project" value="UniProtKB-SubCell"/>
</dbReference>
<dbReference type="InterPro" id="IPR000953">
    <property type="entry name" value="Chromo/chromo_shadow_dom"/>
</dbReference>
<name>A0A8S1EKC0_9PELO</name>
<feature type="compositionally biased region" description="Acidic residues" evidence="3">
    <location>
        <begin position="131"/>
        <end position="142"/>
    </location>
</feature>